<evidence type="ECO:0000313" key="3">
    <source>
        <dbReference type="Proteomes" id="UP000199527"/>
    </source>
</evidence>
<gene>
    <name evidence="2" type="ORF">SAMN04488540_105188</name>
</gene>
<dbReference type="Proteomes" id="UP000199527">
    <property type="component" value="Unassembled WGS sequence"/>
</dbReference>
<dbReference type="PROSITE" id="PS51257">
    <property type="entry name" value="PROKAR_LIPOPROTEIN"/>
    <property type="match status" value="1"/>
</dbReference>
<proteinExistence type="predicted"/>
<dbReference type="EMBL" id="FNEM01000005">
    <property type="protein sequence ID" value="SDJ16830.1"/>
    <property type="molecule type" value="Genomic_DNA"/>
</dbReference>
<dbReference type="AlphaFoldDB" id="A0A1G8RKE2"/>
<feature type="region of interest" description="Disordered" evidence="1">
    <location>
        <begin position="19"/>
        <end position="49"/>
    </location>
</feature>
<dbReference type="InterPro" id="IPR036280">
    <property type="entry name" value="Multihaem_cyt_sf"/>
</dbReference>
<organism evidence="2 3">
    <name type="scientific">Ferrimonas sediminum</name>
    <dbReference type="NCBI Taxonomy" id="718193"/>
    <lineage>
        <taxon>Bacteria</taxon>
        <taxon>Pseudomonadati</taxon>
        <taxon>Pseudomonadota</taxon>
        <taxon>Gammaproteobacteria</taxon>
        <taxon>Alteromonadales</taxon>
        <taxon>Ferrimonadaceae</taxon>
        <taxon>Ferrimonas</taxon>
    </lineage>
</organism>
<sequence>MNKAAIALALSITMLSGCGSDNDNRADEPTSPDVPETGQPPQTGSGAFENVWGPDVKWQLEGPITIYLDKMERADWVAQTEGRYSDIKHGFTVDAEEIRKVISKPLRDDIFNDGQITFADVLLYLSKTRDDFHVEYEWGEDIGAYRYTVWRNEDGSAIEFDQDGKPLGQGDPNWYASWINDTGEFKREFNYTNWGELLSTRLELTVLQNESGVLLRSYSDAYTFRREEMHRAQAERRRAADEKFTDNRVIVPSVMVQPIGGERMFFKDVEVQPHNLRPDIYKKDAMITLADVYLSMQEQGLIDVGFSFWGTLSTGVDIQHFVVNSVNGVVNQGRLAYAIDASETKYKSDVMHKYGLGQMGPGSSNHATFCDGIGLDGKPSGEADGVIDAECKNYFAEKGLTIDISDWFGDRNKHIFSDVWPMYYPVDFAALVNKKLSFFYTEEAGRVGGDDKYPIYNIEDAIAPLTDAHFGWGVADCGTCHSLEGIHADSDHGTLGVNPKPVDVIDLGKGIQSYDLTEGVEAAVAPYQCAQCHGSNGAPSGHGEVGTCFWCHDNDLEPKNHGTVNKRFTKMYEGAAAEGSTAIYPAEPVIDVPSEDRDAVANLSAERYGDANYLLNALPAKENQSFVYMHGLYSDDMKVRGNSDWSTDPVYPDPYSCMTCHPNK</sequence>
<keyword evidence="3" id="KW-1185">Reference proteome</keyword>
<name>A0A1G8RKE2_9GAMM</name>
<evidence type="ECO:0000256" key="1">
    <source>
        <dbReference type="SAM" id="MobiDB-lite"/>
    </source>
</evidence>
<accession>A0A1G8RKE2</accession>
<evidence type="ECO:0000313" key="2">
    <source>
        <dbReference type="EMBL" id="SDJ16830.1"/>
    </source>
</evidence>
<protein>
    <submittedName>
        <fullName evidence="2">Uncharacterized protein</fullName>
    </submittedName>
</protein>
<reference evidence="3" key="1">
    <citation type="submission" date="2016-10" db="EMBL/GenBank/DDBJ databases">
        <authorList>
            <person name="Varghese N."/>
            <person name="Submissions S."/>
        </authorList>
    </citation>
    <scope>NUCLEOTIDE SEQUENCE [LARGE SCALE GENOMIC DNA]</scope>
    <source>
        <strain evidence="3">DSM 23317</strain>
    </source>
</reference>
<dbReference type="SUPFAM" id="SSF48695">
    <property type="entry name" value="Multiheme cytochromes"/>
    <property type="match status" value="1"/>
</dbReference>